<sequence>MSSTLLPTLSEAMVRRQPVVRADRTVHGYAVSVVVRPPKTRAQEVRSIDDLVHEQYERLDLATLAGTLVVFVRATTAMCTSDWPLPETPGGLILEVPPAFAGLPDAIEHLVRLRAAGVGLALGDFQPGGAQDALLPHVDFAKVDLERGTAAAAAAISLAHLHAVTVVAERVDTEAAVTFCAAHRVELLQGPLFQRDAPTTTREFTAGEQQCFGLLTLLARAGDGGEVDYDAVVAMIKSDPELTMRVLHLVNSAAYALRGRVDSVHQAVVLLGPVPLSSLAAAAIVHAGDHTMSGLWFVLTRATACRTLAGDDAAYTVGLLSAVASQQRIAPAALIARTGVSADVAMAVESLSGTYGPVLAAVLAYEENDFSTVEATGLPLFDVARGYLGAVTDALGTVTTLSSVG</sequence>
<dbReference type="PANTHER" id="PTHR33525">
    <property type="match status" value="1"/>
</dbReference>
<dbReference type="PANTHER" id="PTHR33525:SF4">
    <property type="entry name" value="CYCLIC DI-GMP PHOSPHODIESTERASE CDGJ"/>
    <property type="match status" value="1"/>
</dbReference>
<dbReference type="Proteomes" id="UP000663937">
    <property type="component" value="Chromosome"/>
</dbReference>
<evidence type="ECO:0000313" key="3">
    <source>
        <dbReference type="Proteomes" id="UP000663937"/>
    </source>
</evidence>
<evidence type="ECO:0000259" key="1">
    <source>
        <dbReference type="PROSITE" id="PS51833"/>
    </source>
</evidence>
<dbReference type="SUPFAM" id="SSF109604">
    <property type="entry name" value="HD-domain/PDEase-like"/>
    <property type="match status" value="1"/>
</dbReference>
<dbReference type="InterPro" id="IPR001633">
    <property type="entry name" value="EAL_dom"/>
</dbReference>
<dbReference type="SUPFAM" id="SSF141868">
    <property type="entry name" value="EAL domain-like"/>
    <property type="match status" value="1"/>
</dbReference>
<accession>A0A8A4ZH65</accession>
<dbReference type="RefSeq" id="WP_227424155.1">
    <property type="nucleotide sequence ID" value="NZ_CP071868.1"/>
</dbReference>
<name>A0A8A4ZH65_9MICO</name>
<proteinExistence type="predicted"/>
<dbReference type="PROSITE" id="PS51833">
    <property type="entry name" value="HDOD"/>
    <property type="match status" value="1"/>
</dbReference>
<dbReference type="Pfam" id="PF08668">
    <property type="entry name" value="HDOD"/>
    <property type="match status" value="1"/>
</dbReference>
<dbReference type="Gene3D" id="3.20.20.450">
    <property type="entry name" value="EAL domain"/>
    <property type="match status" value="1"/>
</dbReference>
<dbReference type="AlphaFoldDB" id="A0A8A4ZH65"/>
<protein>
    <submittedName>
        <fullName evidence="2">HDOD domain-containing protein</fullName>
    </submittedName>
</protein>
<gene>
    <name evidence="2" type="ORF">J4E96_02095</name>
</gene>
<feature type="domain" description="HDOD" evidence="1">
    <location>
        <begin position="204"/>
        <end position="405"/>
    </location>
</feature>
<dbReference type="InterPro" id="IPR035919">
    <property type="entry name" value="EAL_sf"/>
</dbReference>
<evidence type="ECO:0000313" key="2">
    <source>
        <dbReference type="EMBL" id="QTE29847.1"/>
    </source>
</evidence>
<dbReference type="InterPro" id="IPR013976">
    <property type="entry name" value="HDOD"/>
</dbReference>
<keyword evidence="3" id="KW-1185">Reference proteome</keyword>
<dbReference type="Gene3D" id="1.10.3210.10">
    <property type="entry name" value="Hypothetical protein af1432"/>
    <property type="match status" value="1"/>
</dbReference>
<dbReference type="EMBL" id="CP071868">
    <property type="protein sequence ID" value="QTE29847.1"/>
    <property type="molecule type" value="Genomic_DNA"/>
</dbReference>
<dbReference type="KEGG" id="psic:J4E96_02095"/>
<organism evidence="2 3">
    <name type="scientific">Pengzhenrongella sicca</name>
    <dbReference type="NCBI Taxonomy" id="2819238"/>
    <lineage>
        <taxon>Bacteria</taxon>
        <taxon>Bacillati</taxon>
        <taxon>Actinomycetota</taxon>
        <taxon>Actinomycetes</taxon>
        <taxon>Micrococcales</taxon>
        <taxon>Pengzhenrongella</taxon>
    </lineage>
</organism>
<reference evidence="2" key="1">
    <citation type="submission" date="2021-03" db="EMBL/GenBank/DDBJ databases">
        <title>Pengzhenrongella sicca gen. nov., sp. nov., a new member of suborder Micrococcineae isolated from High-Arctic tundra soil.</title>
        <authorList>
            <person name="Peng F."/>
        </authorList>
    </citation>
    <scope>NUCLEOTIDE SEQUENCE</scope>
    <source>
        <strain evidence="2">LRZ-2</strain>
    </source>
</reference>
<dbReference type="InterPro" id="IPR052340">
    <property type="entry name" value="RNase_Y/CdgJ"/>
</dbReference>
<dbReference type="Pfam" id="PF00563">
    <property type="entry name" value="EAL"/>
    <property type="match status" value="1"/>
</dbReference>